<organism evidence="5 6">
    <name type="scientific">Kitasatospora indigofera</name>
    <dbReference type="NCBI Taxonomy" id="67307"/>
    <lineage>
        <taxon>Bacteria</taxon>
        <taxon>Bacillati</taxon>
        <taxon>Actinomycetota</taxon>
        <taxon>Actinomycetes</taxon>
        <taxon>Kitasatosporales</taxon>
        <taxon>Streptomycetaceae</taxon>
        <taxon>Kitasatospora</taxon>
    </lineage>
</organism>
<dbReference type="GeneID" id="95350823"/>
<dbReference type="InterPro" id="IPR002068">
    <property type="entry name" value="A-crystallin/Hsp20_dom"/>
</dbReference>
<dbReference type="Proteomes" id="UP000617734">
    <property type="component" value="Unassembled WGS sequence"/>
</dbReference>
<name>A0A919FB10_9ACTN</name>
<evidence type="ECO:0000256" key="3">
    <source>
        <dbReference type="SAM" id="MobiDB-lite"/>
    </source>
</evidence>
<reference evidence="5" key="1">
    <citation type="journal article" date="2014" name="Int. J. Syst. Evol. Microbiol.">
        <title>Complete genome sequence of Corynebacterium casei LMG S-19264T (=DSM 44701T), isolated from a smear-ripened cheese.</title>
        <authorList>
            <consortium name="US DOE Joint Genome Institute (JGI-PGF)"/>
            <person name="Walter F."/>
            <person name="Albersmeier A."/>
            <person name="Kalinowski J."/>
            <person name="Ruckert C."/>
        </authorList>
    </citation>
    <scope>NUCLEOTIDE SEQUENCE</scope>
    <source>
        <strain evidence="5">JCM 4646</strain>
    </source>
</reference>
<dbReference type="EMBL" id="BNBO01000001">
    <property type="protein sequence ID" value="GHH59493.1"/>
    <property type="molecule type" value="Genomic_DNA"/>
</dbReference>
<dbReference type="AlphaFoldDB" id="A0A919FB10"/>
<feature type="domain" description="SHSP" evidence="4">
    <location>
        <begin position="21"/>
        <end position="132"/>
    </location>
</feature>
<dbReference type="CDD" id="cd06464">
    <property type="entry name" value="ACD_sHsps-like"/>
    <property type="match status" value="1"/>
</dbReference>
<dbReference type="InterPro" id="IPR031107">
    <property type="entry name" value="Small_HSP"/>
</dbReference>
<dbReference type="Gene3D" id="2.60.40.790">
    <property type="match status" value="1"/>
</dbReference>
<feature type="region of interest" description="Disordered" evidence="3">
    <location>
        <begin position="123"/>
        <end position="161"/>
    </location>
</feature>
<feature type="compositionally biased region" description="Basic and acidic residues" evidence="3">
    <location>
        <begin position="143"/>
        <end position="161"/>
    </location>
</feature>
<dbReference type="RefSeq" id="WP_190208855.1">
    <property type="nucleotide sequence ID" value="NZ_BNBO01000001.1"/>
</dbReference>
<gene>
    <name evidence="5" type="ORF">GCM10018781_02770</name>
</gene>
<comment type="similarity">
    <text evidence="1 2">Belongs to the small heat shock protein (HSP20) family.</text>
</comment>
<evidence type="ECO:0000256" key="1">
    <source>
        <dbReference type="PROSITE-ProRule" id="PRU00285"/>
    </source>
</evidence>
<evidence type="ECO:0000313" key="5">
    <source>
        <dbReference type="EMBL" id="GHH59493.1"/>
    </source>
</evidence>
<dbReference type="Pfam" id="PF00011">
    <property type="entry name" value="HSP20"/>
    <property type="match status" value="1"/>
</dbReference>
<keyword evidence="6" id="KW-1185">Reference proteome</keyword>
<dbReference type="InterPro" id="IPR008978">
    <property type="entry name" value="HSP20-like_chaperone"/>
</dbReference>
<dbReference type="SUPFAM" id="SSF49764">
    <property type="entry name" value="HSP20-like chaperones"/>
    <property type="match status" value="1"/>
</dbReference>
<dbReference type="PANTHER" id="PTHR11527">
    <property type="entry name" value="HEAT-SHOCK PROTEIN 20 FAMILY MEMBER"/>
    <property type="match status" value="1"/>
</dbReference>
<evidence type="ECO:0000259" key="4">
    <source>
        <dbReference type="PROSITE" id="PS01031"/>
    </source>
</evidence>
<accession>A0A919FB10</accession>
<dbReference type="PROSITE" id="PS01031">
    <property type="entry name" value="SHSP"/>
    <property type="match status" value="1"/>
</dbReference>
<reference evidence="5" key="2">
    <citation type="submission" date="2020-09" db="EMBL/GenBank/DDBJ databases">
        <authorList>
            <person name="Sun Q."/>
            <person name="Ohkuma M."/>
        </authorList>
    </citation>
    <scope>NUCLEOTIDE SEQUENCE</scope>
    <source>
        <strain evidence="5">JCM 4646</strain>
    </source>
</reference>
<comment type="caution">
    <text evidence="5">The sequence shown here is derived from an EMBL/GenBank/DDBJ whole genome shotgun (WGS) entry which is preliminary data.</text>
</comment>
<evidence type="ECO:0000256" key="2">
    <source>
        <dbReference type="RuleBase" id="RU003616"/>
    </source>
</evidence>
<proteinExistence type="inferred from homology"/>
<sequence length="161" mass="17782">MLMRTDPFRDFDRLAQQLLGTPGKPTGMPMTAFRDGQSFVLRLDLPGVDPASIDLDVERNVLTVRAQRPADLPQGAQVLADERTLGTFTRQVFLGDALDTDRIEAGYDQGVLTVRIPATEQAKPRKIRITGRTQADTPAAVRPPHEPEPARREAQREAVNA</sequence>
<protein>
    <recommendedName>
        <fullName evidence="4">SHSP domain-containing protein</fullName>
    </recommendedName>
</protein>
<evidence type="ECO:0000313" key="6">
    <source>
        <dbReference type="Proteomes" id="UP000617734"/>
    </source>
</evidence>